<gene>
    <name evidence="1" type="ORF">GSCOC_T00020539001</name>
</gene>
<name>A0A068UCV4_COFCA</name>
<organism evidence="1 2">
    <name type="scientific">Coffea canephora</name>
    <name type="common">Robusta coffee</name>
    <dbReference type="NCBI Taxonomy" id="49390"/>
    <lineage>
        <taxon>Eukaryota</taxon>
        <taxon>Viridiplantae</taxon>
        <taxon>Streptophyta</taxon>
        <taxon>Embryophyta</taxon>
        <taxon>Tracheophyta</taxon>
        <taxon>Spermatophyta</taxon>
        <taxon>Magnoliopsida</taxon>
        <taxon>eudicotyledons</taxon>
        <taxon>Gunneridae</taxon>
        <taxon>Pentapetalae</taxon>
        <taxon>asterids</taxon>
        <taxon>lamiids</taxon>
        <taxon>Gentianales</taxon>
        <taxon>Rubiaceae</taxon>
        <taxon>Ixoroideae</taxon>
        <taxon>Gardenieae complex</taxon>
        <taxon>Bertiereae - Coffeeae clade</taxon>
        <taxon>Coffeeae</taxon>
        <taxon>Coffea</taxon>
    </lineage>
</organism>
<dbReference type="Gramene" id="CDP05473">
    <property type="protein sequence ID" value="CDP05473"/>
    <property type="gene ID" value="GSCOC_T00020539001"/>
</dbReference>
<evidence type="ECO:0000313" key="2">
    <source>
        <dbReference type="Proteomes" id="UP000295252"/>
    </source>
</evidence>
<dbReference type="AlphaFoldDB" id="A0A068UCV4"/>
<proteinExistence type="predicted"/>
<reference evidence="2" key="1">
    <citation type="journal article" date="2014" name="Science">
        <title>The coffee genome provides insight into the convergent evolution of caffeine biosynthesis.</title>
        <authorList>
            <person name="Denoeud F."/>
            <person name="Carretero-Paulet L."/>
            <person name="Dereeper A."/>
            <person name="Droc G."/>
            <person name="Guyot R."/>
            <person name="Pietrella M."/>
            <person name="Zheng C."/>
            <person name="Alberti A."/>
            <person name="Anthony F."/>
            <person name="Aprea G."/>
            <person name="Aury J.M."/>
            <person name="Bento P."/>
            <person name="Bernard M."/>
            <person name="Bocs S."/>
            <person name="Campa C."/>
            <person name="Cenci A."/>
            <person name="Combes M.C."/>
            <person name="Crouzillat D."/>
            <person name="Da Silva C."/>
            <person name="Daddiego L."/>
            <person name="De Bellis F."/>
            <person name="Dussert S."/>
            <person name="Garsmeur O."/>
            <person name="Gayraud T."/>
            <person name="Guignon V."/>
            <person name="Jahn K."/>
            <person name="Jamilloux V."/>
            <person name="Joet T."/>
            <person name="Labadie K."/>
            <person name="Lan T."/>
            <person name="Leclercq J."/>
            <person name="Lepelley M."/>
            <person name="Leroy T."/>
            <person name="Li L.T."/>
            <person name="Librado P."/>
            <person name="Lopez L."/>
            <person name="Munoz A."/>
            <person name="Noel B."/>
            <person name="Pallavicini A."/>
            <person name="Perrotta G."/>
            <person name="Poncet V."/>
            <person name="Pot D."/>
            <person name="Priyono X."/>
            <person name="Rigoreau M."/>
            <person name="Rouard M."/>
            <person name="Rozas J."/>
            <person name="Tranchant-Dubreuil C."/>
            <person name="VanBuren R."/>
            <person name="Zhang Q."/>
            <person name="Andrade A.C."/>
            <person name="Argout X."/>
            <person name="Bertrand B."/>
            <person name="de Kochko A."/>
            <person name="Graziosi G."/>
            <person name="Henry R.J."/>
            <person name="Jayarama X."/>
            <person name="Ming R."/>
            <person name="Nagai C."/>
            <person name="Rounsley S."/>
            <person name="Sankoff D."/>
            <person name="Giuliano G."/>
            <person name="Albert V.A."/>
            <person name="Wincker P."/>
            <person name="Lashermes P."/>
        </authorList>
    </citation>
    <scope>NUCLEOTIDE SEQUENCE [LARGE SCALE GENOMIC DNA]</scope>
    <source>
        <strain evidence="2">cv. DH200-94</strain>
    </source>
</reference>
<sequence length="76" mass="8528">MKIKLTWNHLMKNPLGTLFNHLDHAVYTLRRPLANQCISLFINLKPQTGKSKPVKFGFAELCNCASLCWKGVAGSL</sequence>
<protein>
    <submittedName>
        <fullName evidence="1">Uncharacterized protein</fullName>
    </submittedName>
</protein>
<accession>A0A068UCV4</accession>
<evidence type="ECO:0000313" key="1">
    <source>
        <dbReference type="EMBL" id="CDP05473.1"/>
    </source>
</evidence>
<keyword evidence="2" id="KW-1185">Reference proteome</keyword>
<dbReference type="Proteomes" id="UP000295252">
    <property type="component" value="Chromosome III"/>
</dbReference>
<dbReference type="EMBL" id="HG739100">
    <property type="protein sequence ID" value="CDP05473.1"/>
    <property type="molecule type" value="Genomic_DNA"/>
</dbReference>
<dbReference type="InParanoid" id="A0A068UCV4"/>